<dbReference type="EMBL" id="MUYU01000015">
    <property type="protein sequence ID" value="OOS23541.1"/>
    <property type="molecule type" value="Genomic_DNA"/>
</dbReference>
<keyword evidence="9" id="KW-1185">Reference proteome</keyword>
<evidence type="ECO:0000313" key="8">
    <source>
        <dbReference type="EMBL" id="OOS23541.1"/>
    </source>
</evidence>
<comment type="similarity">
    <text evidence="2">Belongs to the outer membrane factor (OMF) (TC 1.B.17) family.</text>
</comment>
<proteinExistence type="inferred from homology"/>
<dbReference type="PANTHER" id="PTHR30026">
    <property type="entry name" value="OUTER MEMBRANE PROTEIN TOLC"/>
    <property type="match status" value="1"/>
</dbReference>
<evidence type="ECO:0000256" key="4">
    <source>
        <dbReference type="ARBA" id="ARBA00022452"/>
    </source>
</evidence>
<evidence type="ECO:0000256" key="2">
    <source>
        <dbReference type="ARBA" id="ARBA00007613"/>
    </source>
</evidence>
<dbReference type="AlphaFoldDB" id="A0A1T0CN01"/>
<comment type="caution">
    <text evidence="8">The sequence shown here is derived from an EMBL/GenBank/DDBJ whole genome shotgun (WGS) entry which is preliminary data.</text>
</comment>
<protein>
    <recommendedName>
        <fullName evidence="10">Transporter</fullName>
    </recommendedName>
</protein>
<dbReference type="GO" id="GO:0009279">
    <property type="term" value="C:cell outer membrane"/>
    <property type="evidence" value="ECO:0007669"/>
    <property type="project" value="UniProtKB-SubCell"/>
</dbReference>
<evidence type="ECO:0000256" key="5">
    <source>
        <dbReference type="ARBA" id="ARBA00022692"/>
    </source>
</evidence>
<dbReference type="RefSeq" id="WP_078254220.1">
    <property type="nucleotide sequence ID" value="NZ_MUYU01000015.1"/>
</dbReference>
<evidence type="ECO:0008006" key="10">
    <source>
        <dbReference type="Google" id="ProtNLM"/>
    </source>
</evidence>
<dbReference type="InterPro" id="IPR051906">
    <property type="entry name" value="TolC-like"/>
</dbReference>
<evidence type="ECO:0000256" key="7">
    <source>
        <dbReference type="ARBA" id="ARBA00023237"/>
    </source>
</evidence>
<evidence type="ECO:0000256" key="3">
    <source>
        <dbReference type="ARBA" id="ARBA00022448"/>
    </source>
</evidence>
<dbReference type="Pfam" id="PF02321">
    <property type="entry name" value="OEP"/>
    <property type="match status" value="1"/>
</dbReference>
<dbReference type="Gene3D" id="1.20.1600.10">
    <property type="entry name" value="Outer membrane efflux proteins (OEP)"/>
    <property type="match status" value="1"/>
</dbReference>
<dbReference type="PANTHER" id="PTHR30026:SF5">
    <property type="entry name" value="ABC-TYPE EFFLUX SYSTEM SECRETIN COMPONENT"/>
    <property type="match status" value="1"/>
</dbReference>
<dbReference type="GO" id="GO:0015288">
    <property type="term" value="F:porin activity"/>
    <property type="evidence" value="ECO:0007669"/>
    <property type="project" value="TreeGrafter"/>
</dbReference>
<comment type="subcellular location">
    <subcellularLocation>
        <location evidence="1">Cell outer membrane</location>
    </subcellularLocation>
</comment>
<keyword evidence="5" id="KW-0812">Transmembrane</keyword>
<dbReference type="OrthoDB" id="187483at2"/>
<gene>
    <name evidence="8" type="ORF">B0680_06145</name>
</gene>
<keyword evidence="6" id="KW-0472">Membrane</keyword>
<evidence type="ECO:0000313" key="9">
    <source>
        <dbReference type="Proteomes" id="UP000189800"/>
    </source>
</evidence>
<keyword evidence="4" id="KW-1134">Transmembrane beta strand</keyword>
<dbReference type="SUPFAM" id="SSF56954">
    <property type="entry name" value="Outer membrane efflux proteins (OEP)"/>
    <property type="match status" value="1"/>
</dbReference>
<dbReference type="GO" id="GO:0015562">
    <property type="term" value="F:efflux transmembrane transporter activity"/>
    <property type="evidence" value="ECO:0007669"/>
    <property type="project" value="InterPro"/>
</dbReference>
<dbReference type="STRING" id="470453.B0680_06145"/>
<organism evidence="8 9">
    <name type="scientific">Moraxella pluranimalium</name>
    <dbReference type="NCBI Taxonomy" id="470453"/>
    <lineage>
        <taxon>Bacteria</taxon>
        <taxon>Pseudomonadati</taxon>
        <taxon>Pseudomonadota</taxon>
        <taxon>Gammaproteobacteria</taxon>
        <taxon>Moraxellales</taxon>
        <taxon>Moraxellaceae</taxon>
        <taxon>Moraxella</taxon>
    </lineage>
</organism>
<dbReference type="GO" id="GO:1990281">
    <property type="term" value="C:efflux pump complex"/>
    <property type="evidence" value="ECO:0007669"/>
    <property type="project" value="TreeGrafter"/>
</dbReference>
<evidence type="ECO:0000256" key="1">
    <source>
        <dbReference type="ARBA" id="ARBA00004442"/>
    </source>
</evidence>
<name>A0A1T0CN01_9GAMM</name>
<dbReference type="InterPro" id="IPR003423">
    <property type="entry name" value="OMP_efflux"/>
</dbReference>
<accession>A0A1T0CN01</accession>
<sequence length="481" mass="53001">MQLCAQFIGVLIGIASLSTTAYSYSFEQAESDLLTQSNRVQASALLSQASEQEAKAVQGLGRPTVSLNMRALSYHQTADISTQALKTQLAEDIGQQLDHQSTNLGNLGLDAISAEIVNTTTHTLLNRAISRLPNEVHLDAKDSSFTPSIAVTMPIYTGGAIRSSQQIAKLGAQRQSLSELEQISLERLNLIRLYFGAKLQQALQHSAKAQYDAMQLHVNNAHQLERVGFISRGQRMQFEVARNQAQQLYQNSTLTYEQSLFQLQSLLNSQHISTLTTPLFINRTLQPNWDSLVNKLNTNAPTSQKLAKDIELANERVGLAKSAKKPKVFALGEYTPDDGDWFVGIAANYTLYSGLDRDAKIQAANLQAQAAALSATQATTDLTSAMHLSYLELQHAQRTQSLLAQNKSAAIENLRIQRLAFKEGFGTVADVVDAETRLQQVESEMATNAYRYVMALANLLHHTGELDQFSHYLHQADVITL</sequence>
<keyword evidence="3" id="KW-0813">Transport</keyword>
<dbReference type="Proteomes" id="UP000189800">
    <property type="component" value="Unassembled WGS sequence"/>
</dbReference>
<reference evidence="8 9" key="1">
    <citation type="submission" date="2017-02" db="EMBL/GenBank/DDBJ databases">
        <title>Draft genome sequence of Moraxella pluranimalium CCUG 54913T type strain.</title>
        <authorList>
            <person name="Salva-Serra F."/>
            <person name="Engstrom-Jakobsson H."/>
            <person name="Thorell K."/>
            <person name="Jaen-Luchoro D."/>
            <person name="Gonzales-Siles L."/>
            <person name="Karlsson R."/>
            <person name="Yazdan S."/>
            <person name="Boulund F."/>
            <person name="Johnning A."/>
            <person name="Engstrand L."/>
            <person name="Kristiansson E."/>
            <person name="Moore E."/>
        </authorList>
    </citation>
    <scope>NUCLEOTIDE SEQUENCE [LARGE SCALE GENOMIC DNA]</scope>
    <source>
        <strain evidence="8 9">CCUG 54913</strain>
    </source>
</reference>
<keyword evidence="7" id="KW-0998">Cell outer membrane</keyword>
<evidence type="ECO:0000256" key="6">
    <source>
        <dbReference type="ARBA" id="ARBA00023136"/>
    </source>
</evidence>